<protein>
    <submittedName>
        <fullName evidence="1">Uncharacterized protein</fullName>
    </submittedName>
</protein>
<organism evidence="1 2">
    <name type="scientific">Vibrio splendidus</name>
    <dbReference type="NCBI Taxonomy" id="29497"/>
    <lineage>
        <taxon>Bacteria</taxon>
        <taxon>Pseudomonadati</taxon>
        <taxon>Pseudomonadota</taxon>
        <taxon>Gammaproteobacteria</taxon>
        <taxon>Vibrionales</taxon>
        <taxon>Vibrionaceae</taxon>
        <taxon>Vibrio</taxon>
    </lineage>
</organism>
<reference evidence="2" key="1">
    <citation type="submission" date="2016-07" db="EMBL/GenBank/DDBJ databases">
        <title>Nontailed viruses are major unrecognized killers of bacteria in the ocean.</title>
        <authorList>
            <person name="Kauffman K."/>
            <person name="Hussain F."/>
            <person name="Yang J."/>
            <person name="Arevalo P."/>
            <person name="Brown J."/>
            <person name="Cutler M."/>
            <person name="Kelly L."/>
            <person name="Polz M.F."/>
        </authorList>
    </citation>
    <scope>NUCLEOTIDE SEQUENCE [LARGE SCALE GENOMIC DNA]</scope>
    <source>
        <strain evidence="2">10N.286.54.F3</strain>
    </source>
</reference>
<accession>A0A2N7CJ42</accession>
<dbReference type="EMBL" id="MCSW01000047">
    <property type="protein sequence ID" value="PMF30993.1"/>
    <property type="molecule type" value="Genomic_DNA"/>
</dbReference>
<dbReference type="Proteomes" id="UP000235405">
    <property type="component" value="Unassembled WGS sequence"/>
</dbReference>
<name>A0A2N7CJ42_VIBSP</name>
<dbReference type="RefSeq" id="WP_102481841.1">
    <property type="nucleotide sequence ID" value="NZ_MCSW01000047.1"/>
</dbReference>
<evidence type="ECO:0000313" key="2">
    <source>
        <dbReference type="Proteomes" id="UP000235405"/>
    </source>
</evidence>
<comment type="caution">
    <text evidence="1">The sequence shown here is derived from an EMBL/GenBank/DDBJ whole genome shotgun (WGS) entry which is preliminary data.</text>
</comment>
<sequence length="719" mass="79904">MVLGGLLSYGVQGSPLLYTDYLTALEAPVSDALQQYVLGGADTERVMNILLKQGERVTPETSDVFLDNVNFLLSQASYSSYQPTLRQLNIQTLLLNGEAAKGVAEIAALPPQEQEAYRLLWVVGLMQLNQTSQAITTFNQMPPEAYQENPTPALNVAQDMVVNYGVSSQALHLPGGGDEALAQQLADFYEHNGLYAKSLSEQTRRLSMLPTLPEQQAYRWSLVGFAREHDLVKDERALMEEYLKVAVTEPSRVIADEGVVNEYSHLLVHYYFDTRNHSERSQWSDGLLEAQRRFGKTNPKTQQAYLENRLYRYDEGRPTFFYSDVVSLATLTQQRSAITSVFTPSLPSATQQKLLAGYFSIPAEPDETSFALAGDYAALVEECDTTLPMTVRALKGHQLTQDKQYAQAQKCFSSVVWAQTELPERMISPLQQEQHQVEYVTMKEKGDEAAMVAIAESGSADMRLDTAMFAVNAQPMSSARLSYLAGLEASLALTSEQQGVVDAQIDERLRQSGQVALLVPRLKQTPERHALELAYWSISQDETEAAVDYLLMRLAQPTPLTLADDIRIVRYLDSVYPSLSQEVQQQVRQVSNDGVQTMVQLRTDEATLGSAFDVEASDTMVAVQQALATYNQLKAKLSSAPVANASAQLWLLGQLEGRFGQFLTLQAAQAPEALKPVLREQASQREVQAQRYVRQVVAQKVEGVMDVRVLDAVLLMGEW</sequence>
<gene>
    <name evidence="1" type="ORF">BCV19_02945</name>
</gene>
<proteinExistence type="predicted"/>
<dbReference type="AlphaFoldDB" id="A0A2N7CJ42"/>
<evidence type="ECO:0000313" key="1">
    <source>
        <dbReference type="EMBL" id="PMF30993.1"/>
    </source>
</evidence>